<dbReference type="CDD" id="cd13143">
    <property type="entry name" value="MATE_MepA_like"/>
    <property type="match status" value="1"/>
</dbReference>
<feature type="transmembrane region" description="Helical" evidence="10">
    <location>
        <begin position="369"/>
        <end position="390"/>
    </location>
</feature>
<evidence type="ECO:0000256" key="3">
    <source>
        <dbReference type="ARBA" id="ARBA00022106"/>
    </source>
</evidence>
<feature type="transmembrane region" description="Helical" evidence="10">
    <location>
        <begin position="175"/>
        <end position="196"/>
    </location>
</feature>
<keyword evidence="8 10" id="KW-0472">Membrane</keyword>
<name>A0ABS5PSF6_9FIRM</name>
<keyword evidence="6 10" id="KW-0812">Transmembrane</keyword>
<keyword evidence="7 10" id="KW-1133">Transmembrane helix</keyword>
<dbReference type="PANTHER" id="PTHR43823:SF3">
    <property type="entry name" value="MULTIDRUG EXPORT PROTEIN MEPA"/>
    <property type="match status" value="1"/>
</dbReference>
<dbReference type="InterPro" id="IPR051327">
    <property type="entry name" value="MATE_MepA_subfamily"/>
</dbReference>
<evidence type="ECO:0000256" key="1">
    <source>
        <dbReference type="ARBA" id="ARBA00004651"/>
    </source>
</evidence>
<gene>
    <name evidence="11" type="ORF">KHM83_15485</name>
</gene>
<feature type="transmembrane region" description="Helical" evidence="10">
    <location>
        <begin position="99"/>
        <end position="122"/>
    </location>
</feature>
<dbReference type="Proteomes" id="UP000746471">
    <property type="component" value="Unassembled WGS sequence"/>
</dbReference>
<evidence type="ECO:0000256" key="2">
    <source>
        <dbReference type="ARBA" id="ARBA00008417"/>
    </source>
</evidence>
<protein>
    <recommendedName>
        <fullName evidence="3">Multidrug export protein MepA</fullName>
    </recommendedName>
</protein>
<evidence type="ECO:0000313" key="12">
    <source>
        <dbReference type="Proteomes" id="UP000746471"/>
    </source>
</evidence>
<keyword evidence="4" id="KW-0813">Transport</keyword>
<evidence type="ECO:0000256" key="7">
    <source>
        <dbReference type="ARBA" id="ARBA00022989"/>
    </source>
</evidence>
<dbReference type="RefSeq" id="WP_213237950.1">
    <property type="nucleotide sequence ID" value="NZ_JAHBCL010000031.1"/>
</dbReference>
<evidence type="ECO:0000256" key="5">
    <source>
        <dbReference type="ARBA" id="ARBA00022475"/>
    </source>
</evidence>
<evidence type="ECO:0000256" key="6">
    <source>
        <dbReference type="ARBA" id="ARBA00022692"/>
    </source>
</evidence>
<comment type="similarity">
    <text evidence="2">Belongs to the multi antimicrobial extrusion (MATE) (TC 2.A.66.1) family. MepA subfamily.</text>
</comment>
<feature type="transmembrane region" description="Helical" evidence="10">
    <location>
        <begin position="21"/>
        <end position="42"/>
    </location>
</feature>
<dbReference type="Pfam" id="PF01554">
    <property type="entry name" value="MatE"/>
    <property type="match status" value="2"/>
</dbReference>
<sequence length="463" mass="50416">MKHELTAREKQIFIEMPPLQSVLTLVVPTVLSQVIIVIYNLADTYFVGRANNPSMVAAVAICMPLLLMITGMANLFGIGGSSTIAQSLGTNNFKRARSVSAFAIWGAAGIILTYSLVLLFFNRPILMLLGANADTFGYCYHYMFWITIIGGLPTIMNTLLAHLIRSEGASKEASFGVSMGGIINLFLDPLFMFVILPPGHEVTGAAMATMVSNFVATAYFLIYIYRHRKGSVLSFNPKYISLGDRIPNDVISIGLPSFFMTILASFSNAVINNLFAHESSAAIAGMGVAKRINMLSFRVSTGITQGSLPLIAYSHAAENYDRMKKAIVRAAMLAVGFSSIYMCLSYAFGTHLVRFFINDADTIAYGSRFIRIICFALPLASTSMIAMMLFQATSNRLQATLMSMLRKGILDVPLMFILNGFIPLYGVAYATPIAEVISCLTAVVLVSKYLRNLATPESEVGTL</sequence>
<keyword evidence="12" id="KW-1185">Reference proteome</keyword>
<reference evidence="11 12" key="1">
    <citation type="submission" date="2021-05" db="EMBL/GenBank/DDBJ databases">
        <title>Fusibacter ferrireducens sp. nov., an anaerobic, sulfur- and Fe-reducing bacterium isolated from the mangrove sediment.</title>
        <authorList>
            <person name="Qiu D."/>
        </authorList>
    </citation>
    <scope>NUCLEOTIDE SEQUENCE [LARGE SCALE GENOMIC DNA]</scope>
    <source>
        <strain evidence="11 12">DSM 12116</strain>
    </source>
</reference>
<keyword evidence="5" id="KW-1003">Cell membrane</keyword>
<evidence type="ECO:0000256" key="4">
    <source>
        <dbReference type="ARBA" id="ARBA00022448"/>
    </source>
</evidence>
<dbReference type="InterPro" id="IPR002528">
    <property type="entry name" value="MATE_fam"/>
</dbReference>
<feature type="transmembrane region" description="Helical" evidence="10">
    <location>
        <begin position="410"/>
        <end position="427"/>
    </location>
</feature>
<dbReference type="PANTHER" id="PTHR43823">
    <property type="entry name" value="SPORULATION PROTEIN YKVU"/>
    <property type="match status" value="1"/>
</dbReference>
<organism evidence="11 12">
    <name type="scientific">Fusibacter paucivorans</name>
    <dbReference type="NCBI Taxonomy" id="76009"/>
    <lineage>
        <taxon>Bacteria</taxon>
        <taxon>Bacillati</taxon>
        <taxon>Bacillota</taxon>
        <taxon>Clostridia</taxon>
        <taxon>Eubacteriales</taxon>
        <taxon>Eubacteriales Family XII. Incertae Sedis</taxon>
        <taxon>Fusibacter</taxon>
    </lineage>
</organism>
<comment type="subcellular location">
    <subcellularLocation>
        <location evidence="1">Cell membrane</location>
        <topology evidence="1">Multi-pass membrane protein</topology>
    </subcellularLocation>
</comment>
<feature type="transmembrane region" description="Helical" evidence="10">
    <location>
        <begin position="142"/>
        <end position="163"/>
    </location>
</feature>
<evidence type="ECO:0000313" key="11">
    <source>
        <dbReference type="EMBL" id="MBS7528088.1"/>
    </source>
</evidence>
<dbReference type="PIRSF" id="PIRSF006603">
    <property type="entry name" value="DinF"/>
    <property type="match status" value="1"/>
</dbReference>
<dbReference type="InterPro" id="IPR048279">
    <property type="entry name" value="MdtK-like"/>
</dbReference>
<dbReference type="EMBL" id="JAHBCL010000031">
    <property type="protein sequence ID" value="MBS7528088.1"/>
    <property type="molecule type" value="Genomic_DNA"/>
</dbReference>
<proteinExistence type="inferred from homology"/>
<keyword evidence="9" id="KW-0046">Antibiotic resistance</keyword>
<evidence type="ECO:0000256" key="9">
    <source>
        <dbReference type="ARBA" id="ARBA00023251"/>
    </source>
</evidence>
<feature type="transmembrane region" description="Helical" evidence="10">
    <location>
        <begin position="202"/>
        <end position="225"/>
    </location>
</feature>
<dbReference type="InterPro" id="IPR045070">
    <property type="entry name" value="MATE_MepA-like"/>
</dbReference>
<evidence type="ECO:0000256" key="10">
    <source>
        <dbReference type="SAM" id="Phobius"/>
    </source>
</evidence>
<feature type="transmembrane region" description="Helical" evidence="10">
    <location>
        <begin position="54"/>
        <end position="78"/>
    </location>
</feature>
<comment type="caution">
    <text evidence="11">The sequence shown here is derived from an EMBL/GenBank/DDBJ whole genome shotgun (WGS) entry which is preliminary data.</text>
</comment>
<accession>A0ABS5PSF6</accession>
<evidence type="ECO:0000256" key="8">
    <source>
        <dbReference type="ARBA" id="ARBA00023136"/>
    </source>
</evidence>
<feature type="transmembrane region" description="Helical" evidence="10">
    <location>
        <begin position="326"/>
        <end position="349"/>
    </location>
</feature>